<reference evidence="2 4" key="2">
    <citation type="submission" date="2015-06" db="EMBL/GenBank/DDBJ databases">
        <title>Genome sequencing project of Bacillus galactosidilyticus PL133.</title>
        <authorList>
            <person name="Gaiero J."/>
            <person name="Nicol R."/>
            <person name="Habash M."/>
        </authorList>
    </citation>
    <scope>NUCLEOTIDE SEQUENCE [LARGE SCALE GENOMIC DNA]</scope>
    <source>
        <strain evidence="2 4">PL133</strain>
    </source>
</reference>
<evidence type="ECO:0000256" key="1">
    <source>
        <dbReference type="SAM" id="Phobius"/>
    </source>
</evidence>
<protein>
    <submittedName>
        <fullName evidence="2">Uncharacterized protein</fullName>
    </submittedName>
</protein>
<sequence>MRLFLAVIVGIIGGFILGIALSSFIGIWGVVLWNEPMGIKFLPYFTSFICAIIVPMIELKSQIRH</sequence>
<accession>A0A0Q9Y7E6</accession>
<proteinExistence type="predicted"/>
<dbReference type="Pfam" id="PF19382">
    <property type="entry name" value="DUF5957"/>
    <property type="match status" value="1"/>
</dbReference>
<dbReference type="Proteomes" id="UP000077881">
    <property type="component" value="Unassembled WGS sequence"/>
</dbReference>
<comment type="caution">
    <text evidence="2">The sequence shown here is derived from an EMBL/GenBank/DDBJ whole genome shotgun (WGS) entry which is preliminary data.</text>
</comment>
<dbReference type="OrthoDB" id="2941941at2"/>
<evidence type="ECO:0000313" key="5">
    <source>
        <dbReference type="Proteomes" id="UP000077881"/>
    </source>
</evidence>
<evidence type="ECO:0000313" key="4">
    <source>
        <dbReference type="Proteomes" id="UP000053881"/>
    </source>
</evidence>
<organism evidence="2 4">
    <name type="scientific">Lederbergia galactosidilytica</name>
    <dbReference type="NCBI Taxonomy" id="217031"/>
    <lineage>
        <taxon>Bacteria</taxon>
        <taxon>Bacillati</taxon>
        <taxon>Bacillota</taxon>
        <taxon>Bacilli</taxon>
        <taxon>Bacillales</taxon>
        <taxon>Bacillaceae</taxon>
        <taxon>Lederbergia</taxon>
    </lineage>
</organism>
<feature type="transmembrane region" description="Helical" evidence="1">
    <location>
        <begin position="41"/>
        <end position="59"/>
    </location>
</feature>
<feature type="transmembrane region" description="Helical" evidence="1">
    <location>
        <begin position="7"/>
        <end position="29"/>
    </location>
</feature>
<evidence type="ECO:0000313" key="3">
    <source>
        <dbReference type="EMBL" id="OAK68531.1"/>
    </source>
</evidence>
<dbReference type="RefSeq" id="WP_057994221.1">
    <property type="nucleotide sequence ID" value="NZ_JAGGKH010000021.1"/>
</dbReference>
<dbReference type="EMBL" id="LDJR01000056">
    <property type="protein sequence ID" value="OAK68531.1"/>
    <property type="molecule type" value="Genomic_DNA"/>
</dbReference>
<keyword evidence="1" id="KW-1133">Transmembrane helix</keyword>
<keyword evidence="1" id="KW-0812">Transmembrane</keyword>
<keyword evidence="5" id="KW-1185">Reference proteome</keyword>
<keyword evidence="1" id="KW-0472">Membrane</keyword>
<dbReference type="PATRIC" id="fig|217031.4.peg.1352"/>
<reference evidence="3 5" key="1">
    <citation type="submission" date="2015-05" db="EMBL/GenBank/DDBJ databases">
        <title>Comparison of genome.</title>
        <authorList>
            <person name="Zheng Z."/>
            <person name="Sun M."/>
        </authorList>
    </citation>
    <scope>NUCLEOTIDE SEQUENCE [LARGE SCALE GENOMIC DNA]</scope>
    <source>
        <strain evidence="3 5">G25-74</strain>
    </source>
</reference>
<name>A0A0Q9Y7E6_9BACI</name>
<gene>
    <name evidence="3" type="ORF">ABB05_15770</name>
    <name evidence="2" type="ORF">ACA29_04075</name>
</gene>
<dbReference type="InterPro" id="IPR046001">
    <property type="entry name" value="DUF5957"/>
</dbReference>
<evidence type="ECO:0000313" key="2">
    <source>
        <dbReference type="EMBL" id="KRG16757.1"/>
    </source>
</evidence>
<dbReference type="STRING" id="217031.ABB05_15770"/>
<dbReference type="EMBL" id="LGPB01000034">
    <property type="protein sequence ID" value="KRG16757.1"/>
    <property type="molecule type" value="Genomic_DNA"/>
</dbReference>
<dbReference type="Proteomes" id="UP000053881">
    <property type="component" value="Unassembled WGS sequence"/>
</dbReference>
<dbReference type="AlphaFoldDB" id="A0A0Q9Y7E6"/>